<reference evidence="1" key="1">
    <citation type="submission" date="2024-06" db="EMBL/GenBank/DDBJ databases">
        <title>The genome sequences of Kitasatospora sp. strain HUAS MG31.</title>
        <authorList>
            <person name="Mo P."/>
        </authorList>
    </citation>
    <scope>NUCLEOTIDE SEQUENCE</scope>
    <source>
        <strain evidence="1">HUAS MG31</strain>
    </source>
</reference>
<protein>
    <recommendedName>
        <fullName evidence="2">DUF3039 domain-containing protein</fullName>
    </recommendedName>
</protein>
<organism evidence="1">
    <name type="scientific">Kitasatospora camelliae</name>
    <dbReference type="NCBI Taxonomy" id="3156397"/>
    <lineage>
        <taxon>Bacteria</taxon>
        <taxon>Bacillati</taxon>
        <taxon>Actinomycetota</taxon>
        <taxon>Actinomycetes</taxon>
        <taxon>Kitasatosporales</taxon>
        <taxon>Streptomycetaceae</taxon>
        <taxon>Kitasatospora</taxon>
    </lineage>
</organism>
<dbReference type="EMBL" id="CP159872">
    <property type="protein sequence ID" value="XCM82714.1"/>
    <property type="molecule type" value="Genomic_DNA"/>
</dbReference>
<evidence type="ECO:0008006" key="2">
    <source>
        <dbReference type="Google" id="ProtNLM"/>
    </source>
</evidence>
<gene>
    <name evidence="1" type="ORF">ABWK59_29280</name>
</gene>
<accession>A0AAU8K1Z4</accession>
<dbReference type="KEGG" id="kcm:ABWK59_29280"/>
<evidence type="ECO:0000313" key="1">
    <source>
        <dbReference type="EMBL" id="XCM82714.1"/>
    </source>
</evidence>
<name>A0AAU8K1Z4_9ACTN</name>
<dbReference type="RefSeq" id="WP_354643647.1">
    <property type="nucleotide sequence ID" value="NZ_CP159872.1"/>
</dbReference>
<proteinExistence type="predicted"/>
<sequence>MYEMRAEPDESLPGPGLLWHATHPGGQALALCGRQLSVDTAVPAAGSDATPPTDRYCMPCLEVVREAMAN</sequence>
<dbReference type="AlphaFoldDB" id="A0AAU8K1Z4"/>